<name>A0ABT9HEL5_9GAMM</name>
<dbReference type="InterPro" id="IPR038670">
    <property type="entry name" value="HslJ-like_sf"/>
</dbReference>
<keyword evidence="3" id="KW-1185">Reference proteome</keyword>
<dbReference type="Gene3D" id="2.40.128.270">
    <property type="match status" value="1"/>
</dbReference>
<feature type="chain" id="PRO_5046784389" evidence="1">
    <location>
        <begin position="24"/>
        <end position="368"/>
    </location>
</feature>
<organism evidence="2 3">
    <name type="scientific">Psychrobacter faecalis</name>
    <dbReference type="NCBI Taxonomy" id="180588"/>
    <lineage>
        <taxon>Bacteria</taxon>
        <taxon>Pseudomonadati</taxon>
        <taxon>Pseudomonadota</taxon>
        <taxon>Gammaproteobacteria</taxon>
        <taxon>Moraxellales</taxon>
        <taxon>Moraxellaceae</taxon>
        <taxon>Psychrobacter</taxon>
    </lineage>
</organism>
<dbReference type="Proteomes" id="UP001228171">
    <property type="component" value="Unassembled WGS sequence"/>
</dbReference>
<dbReference type="EMBL" id="JAVAJI010000004">
    <property type="protein sequence ID" value="MDP4544221.1"/>
    <property type="molecule type" value="Genomic_DNA"/>
</dbReference>
<evidence type="ECO:0000313" key="2">
    <source>
        <dbReference type="EMBL" id="MDP4544221.1"/>
    </source>
</evidence>
<dbReference type="PROSITE" id="PS51257">
    <property type="entry name" value="PROKAR_LIPOPROTEIN"/>
    <property type="match status" value="1"/>
</dbReference>
<feature type="signal peptide" evidence="1">
    <location>
        <begin position="1"/>
        <end position="23"/>
    </location>
</feature>
<accession>A0ABT9HEL5</accession>
<comment type="caution">
    <text evidence="2">The sequence shown here is derived from an EMBL/GenBank/DDBJ whole genome shotgun (WGS) entry which is preliminary data.</text>
</comment>
<protein>
    <submittedName>
        <fullName evidence="2">META domain-containing protein</fullName>
    </submittedName>
</protein>
<sequence>MLLPTIKRSLTIISLSVAVGLMGCQSAPLNSTQQTTIVNTPITKDKSNFTDQIVIKESQVMQWVAHYDWQLAQVIHQNGNIADIENFAPITLAIEPSSISLHQGCEHYRMDFHALSAPPYPYYSHLTKVPTTCHDDNNTDTAIKEDNSIQSLFVKYAPVRLNFELLPTSHLASQSAPVAIQAAPKRLALNIENGNRLIFIGSTKALATPAGLPITNELLEQYHWTLVSAVSNTYDAKGELTRKPLGNFYHPDHPISASFESWPNNQYASFSSGCNGARAPYFLLNDNTFKVGTIISTVMGCGETGNRIESALFDLMRDSSSQLTLSLQPSQPTSPTADNQTDMPRYNLLQTMATGETLVWQNEVKKTL</sequence>
<evidence type="ECO:0000256" key="1">
    <source>
        <dbReference type="SAM" id="SignalP"/>
    </source>
</evidence>
<dbReference type="RefSeq" id="WP_068407173.1">
    <property type="nucleotide sequence ID" value="NZ_CAJGZG010000028.1"/>
</dbReference>
<evidence type="ECO:0000313" key="3">
    <source>
        <dbReference type="Proteomes" id="UP001228171"/>
    </source>
</evidence>
<proteinExistence type="predicted"/>
<gene>
    <name evidence="2" type="ORF">Q8P09_03910</name>
</gene>
<keyword evidence="1" id="KW-0732">Signal</keyword>
<dbReference type="GeneID" id="84653685"/>
<reference evidence="2 3" key="1">
    <citation type="submission" date="2023-08" db="EMBL/GenBank/DDBJ databases">
        <authorList>
            <person name="Kumar R."/>
        </authorList>
    </citation>
    <scope>NUCLEOTIDE SEQUENCE [LARGE SCALE GENOMIC DNA]</scope>
    <source>
        <strain evidence="2 3">LUR13</strain>
    </source>
</reference>